<evidence type="ECO:0000259" key="3">
    <source>
        <dbReference type="Pfam" id="PF01370"/>
    </source>
</evidence>
<evidence type="ECO:0000256" key="2">
    <source>
        <dbReference type="ARBA" id="ARBA00023277"/>
    </source>
</evidence>
<dbReference type="Proteomes" id="UP000613160">
    <property type="component" value="Unassembled WGS sequence"/>
</dbReference>
<evidence type="ECO:0000256" key="1">
    <source>
        <dbReference type="ARBA" id="ARBA00022857"/>
    </source>
</evidence>
<dbReference type="Gene3D" id="3.40.50.720">
    <property type="entry name" value="NAD(P)-binding Rossmann-like Domain"/>
    <property type="match status" value="1"/>
</dbReference>
<name>A0A916XU02_9HYPH</name>
<reference evidence="4" key="2">
    <citation type="submission" date="2020-09" db="EMBL/GenBank/DDBJ databases">
        <authorList>
            <person name="Sun Q."/>
            <person name="Zhou Y."/>
        </authorList>
    </citation>
    <scope>NUCLEOTIDE SEQUENCE</scope>
    <source>
        <strain evidence="4">CGMCC 1.15493</strain>
    </source>
</reference>
<evidence type="ECO:0000313" key="5">
    <source>
        <dbReference type="Proteomes" id="UP000613160"/>
    </source>
</evidence>
<dbReference type="InterPro" id="IPR001509">
    <property type="entry name" value="Epimerase_deHydtase"/>
</dbReference>
<dbReference type="SUPFAM" id="SSF51735">
    <property type="entry name" value="NAD(P)-binding Rossmann-fold domains"/>
    <property type="match status" value="1"/>
</dbReference>
<feature type="domain" description="NAD-dependent epimerase/dehydratase" evidence="3">
    <location>
        <begin position="3"/>
        <end position="244"/>
    </location>
</feature>
<comment type="caution">
    <text evidence="4">The sequence shown here is derived from an EMBL/GenBank/DDBJ whole genome shotgun (WGS) entry which is preliminary data.</text>
</comment>
<dbReference type="PANTHER" id="PTHR43103:SF3">
    <property type="entry name" value="ADP-L-GLYCERO-D-MANNO-HEPTOSE-6-EPIMERASE"/>
    <property type="match status" value="1"/>
</dbReference>
<dbReference type="AlphaFoldDB" id="A0A916XU02"/>
<dbReference type="EMBL" id="BMJJ01000002">
    <property type="protein sequence ID" value="GGD10855.1"/>
    <property type="molecule type" value="Genomic_DNA"/>
</dbReference>
<dbReference type="RefSeq" id="WP_188849678.1">
    <property type="nucleotide sequence ID" value="NZ_BMJJ01000002.1"/>
</dbReference>
<dbReference type="Pfam" id="PF01370">
    <property type="entry name" value="Epimerase"/>
    <property type="match status" value="1"/>
</dbReference>
<dbReference type="PANTHER" id="PTHR43103">
    <property type="entry name" value="NUCLEOSIDE-DIPHOSPHATE-SUGAR EPIMERASE"/>
    <property type="match status" value="1"/>
</dbReference>
<protein>
    <submittedName>
        <fullName evidence="4">Thymidine diphosphoglucose 4,6-dehydratase</fullName>
    </submittedName>
</protein>
<proteinExistence type="predicted"/>
<evidence type="ECO:0000313" key="4">
    <source>
        <dbReference type="EMBL" id="GGD10855.1"/>
    </source>
</evidence>
<keyword evidence="5" id="KW-1185">Reference proteome</keyword>
<gene>
    <name evidence="4" type="ORF">GCM10011335_12220</name>
</gene>
<keyword evidence="1" id="KW-0521">NADP</keyword>
<dbReference type="InterPro" id="IPR036291">
    <property type="entry name" value="NAD(P)-bd_dom_sf"/>
</dbReference>
<dbReference type="CDD" id="cd08946">
    <property type="entry name" value="SDR_e"/>
    <property type="match status" value="1"/>
</dbReference>
<organism evidence="4 5">
    <name type="scientific">Aureimonas glaciei</name>
    <dbReference type="NCBI Taxonomy" id="1776957"/>
    <lineage>
        <taxon>Bacteria</taxon>
        <taxon>Pseudomonadati</taxon>
        <taxon>Pseudomonadota</taxon>
        <taxon>Alphaproteobacteria</taxon>
        <taxon>Hyphomicrobiales</taxon>
        <taxon>Aurantimonadaceae</taxon>
        <taxon>Aureimonas</taxon>
    </lineage>
</organism>
<accession>A0A916XU02</accession>
<sequence>MKIAITGGSGFLGLAVAEAAAARGHEVLLLDLSPPPAAFARHAALSGVAFAATDVCDSAALVRHAVDFGAETIVHLAAITANAALERTAAQRIVDINVGGTAAVLQAAATAGIRRIVHLSSIAVYGSIGRDPGGAETLREDSRLSADSLYGISKQAAEDVARRLAVVHDLGLTILRLGPLFGPWEHTGAARPDLSPHAQILRLGSDARLPHAMRADWLYSRDAAAAIVLVLERGDLGGETLNLGAGRSSTPAEWAAAARLPEPVLDAQSPNVTARIPPGRPPMDIRRLSAACGYAGTRDIALAAADHMAWVRSAGLQQEIVTP</sequence>
<reference evidence="4" key="1">
    <citation type="journal article" date="2014" name="Int. J. Syst. Evol. Microbiol.">
        <title>Complete genome sequence of Corynebacterium casei LMG S-19264T (=DSM 44701T), isolated from a smear-ripened cheese.</title>
        <authorList>
            <consortium name="US DOE Joint Genome Institute (JGI-PGF)"/>
            <person name="Walter F."/>
            <person name="Albersmeier A."/>
            <person name="Kalinowski J."/>
            <person name="Ruckert C."/>
        </authorList>
    </citation>
    <scope>NUCLEOTIDE SEQUENCE</scope>
    <source>
        <strain evidence="4">CGMCC 1.15493</strain>
    </source>
</reference>
<keyword evidence="2" id="KW-0119">Carbohydrate metabolism</keyword>